<name>A0A642V9Z6_9ASCO</name>
<protein>
    <submittedName>
        <fullName evidence="1">Uncharacterized protein</fullName>
    </submittedName>
</protein>
<comment type="caution">
    <text evidence="1">The sequence shown here is derived from an EMBL/GenBank/DDBJ whole genome shotgun (WGS) entry which is preliminary data.</text>
</comment>
<organism evidence="1 2">
    <name type="scientific">Trichomonascus ciferrii</name>
    <dbReference type="NCBI Taxonomy" id="44093"/>
    <lineage>
        <taxon>Eukaryota</taxon>
        <taxon>Fungi</taxon>
        <taxon>Dikarya</taxon>
        <taxon>Ascomycota</taxon>
        <taxon>Saccharomycotina</taxon>
        <taxon>Dipodascomycetes</taxon>
        <taxon>Dipodascales</taxon>
        <taxon>Trichomonascaceae</taxon>
        <taxon>Trichomonascus</taxon>
        <taxon>Trichomonascus ciferrii complex</taxon>
    </lineage>
</organism>
<reference evidence="1" key="1">
    <citation type="journal article" date="2019" name="G3 (Bethesda)">
        <title>Genome Assemblies of Two Rare Opportunistic Yeast Pathogens: Diutina rugosa (syn. Candida rugosa) and Trichomonascus ciferrii (syn. Candida ciferrii).</title>
        <authorList>
            <person name="Mixao V."/>
            <person name="Saus E."/>
            <person name="Hansen A.P."/>
            <person name="Lass-Florl C."/>
            <person name="Gabaldon T."/>
        </authorList>
    </citation>
    <scope>NUCLEOTIDE SEQUENCE</scope>
    <source>
        <strain evidence="1">CBS 4856</strain>
    </source>
</reference>
<dbReference type="VEuPathDB" id="FungiDB:TRICI_003089"/>
<proteinExistence type="predicted"/>
<keyword evidence="2" id="KW-1185">Reference proteome</keyword>
<accession>A0A642V9Z6</accession>
<evidence type="ECO:0000313" key="1">
    <source>
        <dbReference type="EMBL" id="KAA8913831.1"/>
    </source>
</evidence>
<gene>
    <name evidence="1" type="ORF">TRICI_003089</name>
</gene>
<evidence type="ECO:0000313" key="2">
    <source>
        <dbReference type="Proteomes" id="UP000761534"/>
    </source>
</evidence>
<dbReference type="AlphaFoldDB" id="A0A642V9Z6"/>
<dbReference type="EMBL" id="SWFS01000217">
    <property type="protein sequence ID" value="KAA8913831.1"/>
    <property type="molecule type" value="Genomic_DNA"/>
</dbReference>
<sequence length="180" mass="20619">MEVESEGEKDKHGGKKIQNIKGLYTNLDDETTSHWMRLYDRAVKDGDFAKAWRLLQRMSSSVLTRDLTVSAFSALIYEVSSDIDLAVGYVDKFVAEFRDDFDSPPARIIAFLLHCACLLDDKDKSRRVIDALVERWRSYGKDLERVLDHHDILHGWHREVIRGVSCFRSLLVGDGTDGML</sequence>
<dbReference type="Proteomes" id="UP000761534">
    <property type="component" value="Unassembled WGS sequence"/>
</dbReference>